<dbReference type="SUPFAM" id="SSF53474">
    <property type="entry name" value="alpha/beta-Hydrolases"/>
    <property type="match status" value="1"/>
</dbReference>
<dbReference type="InterPro" id="IPR002018">
    <property type="entry name" value="CarbesteraseB"/>
</dbReference>
<evidence type="ECO:0000256" key="1">
    <source>
        <dbReference type="ARBA" id="ARBA00005964"/>
    </source>
</evidence>
<organism evidence="5 6">
    <name type="scientific">Hyaloscypha variabilis (strain UAMH 11265 / GT02V1 / F)</name>
    <name type="common">Meliniomyces variabilis</name>
    <dbReference type="NCBI Taxonomy" id="1149755"/>
    <lineage>
        <taxon>Eukaryota</taxon>
        <taxon>Fungi</taxon>
        <taxon>Dikarya</taxon>
        <taxon>Ascomycota</taxon>
        <taxon>Pezizomycotina</taxon>
        <taxon>Leotiomycetes</taxon>
        <taxon>Helotiales</taxon>
        <taxon>Hyaloscyphaceae</taxon>
        <taxon>Hyaloscypha</taxon>
        <taxon>Hyaloscypha variabilis</taxon>
    </lineage>
</organism>
<dbReference type="AlphaFoldDB" id="A0A2J6RB52"/>
<keyword evidence="2 3" id="KW-0378">Hydrolase</keyword>
<dbReference type="InterPro" id="IPR029058">
    <property type="entry name" value="AB_hydrolase_fold"/>
</dbReference>
<dbReference type="PANTHER" id="PTHR43918">
    <property type="entry name" value="ACETYLCHOLINESTERASE"/>
    <property type="match status" value="1"/>
</dbReference>
<keyword evidence="3" id="KW-0732">Signal</keyword>
<dbReference type="EMBL" id="KZ613952">
    <property type="protein sequence ID" value="PMD35750.1"/>
    <property type="molecule type" value="Genomic_DNA"/>
</dbReference>
<evidence type="ECO:0000313" key="6">
    <source>
        <dbReference type="Proteomes" id="UP000235786"/>
    </source>
</evidence>
<dbReference type="InterPro" id="IPR019826">
    <property type="entry name" value="Carboxylesterase_B_AS"/>
</dbReference>
<dbReference type="Gene3D" id="3.40.50.1820">
    <property type="entry name" value="alpha/beta hydrolase"/>
    <property type="match status" value="1"/>
</dbReference>
<dbReference type="EC" id="3.1.1.-" evidence="3"/>
<dbReference type="PANTHER" id="PTHR43918:SF4">
    <property type="entry name" value="CARBOXYLIC ESTER HYDROLASE"/>
    <property type="match status" value="1"/>
</dbReference>
<dbReference type="Pfam" id="PF00135">
    <property type="entry name" value="COesterase"/>
    <property type="match status" value="1"/>
</dbReference>
<comment type="similarity">
    <text evidence="1 3">Belongs to the type-B carboxylesterase/lipase family.</text>
</comment>
<protein>
    <recommendedName>
        <fullName evidence="3">Carboxylic ester hydrolase</fullName>
        <ecNumber evidence="3">3.1.1.-</ecNumber>
    </recommendedName>
</protein>
<dbReference type="InterPro" id="IPR050654">
    <property type="entry name" value="AChE-related_enzymes"/>
</dbReference>
<gene>
    <name evidence="5" type="ORF">L207DRAFT_638075</name>
</gene>
<keyword evidence="6" id="KW-1185">Reference proteome</keyword>
<dbReference type="Proteomes" id="UP000235786">
    <property type="component" value="Unassembled WGS sequence"/>
</dbReference>
<accession>A0A2J6RB52</accession>
<dbReference type="OrthoDB" id="408631at2759"/>
<evidence type="ECO:0000256" key="2">
    <source>
        <dbReference type="ARBA" id="ARBA00022801"/>
    </source>
</evidence>
<dbReference type="GO" id="GO:0052689">
    <property type="term" value="F:carboxylic ester hydrolase activity"/>
    <property type="evidence" value="ECO:0007669"/>
    <property type="project" value="TreeGrafter"/>
</dbReference>
<feature type="domain" description="Carboxylesterase type B" evidence="4">
    <location>
        <begin position="35"/>
        <end position="540"/>
    </location>
</feature>
<evidence type="ECO:0000313" key="5">
    <source>
        <dbReference type="EMBL" id="PMD35750.1"/>
    </source>
</evidence>
<dbReference type="PROSITE" id="PS00122">
    <property type="entry name" value="CARBOXYLESTERASE_B_1"/>
    <property type="match status" value="1"/>
</dbReference>
<feature type="chain" id="PRO_5014210630" description="Carboxylic ester hydrolase" evidence="3">
    <location>
        <begin position="25"/>
        <end position="570"/>
    </location>
</feature>
<dbReference type="PROSITE" id="PS00941">
    <property type="entry name" value="CARBOXYLESTERASE_B_2"/>
    <property type="match status" value="1"/>
</dbReference>
<evidence type="ECO:0000259" key="4">
    <source>
        <dbReference type="Pfam" id="PF00135"/>
    </source>
</evidence>
<sequence length="570" mass="61157">MLQSTGFSSLASLAISFLATPALSAIVPRQSQDAPTVQVLNGTYSGVHSPEYNQDFFLGMPYSQPPVGGLRFRPAQSLNTSWTGTKNATQYSLECIGYGSDQWVLGNKISEDCLTLNVIRPSGLTGEALPVAVWIHGGGFTEGGNADPRYNLSFIVQQSTEMNTPFIGVSINYRLQAWGFIFGKEIAKEGSTNLGIRDQRLALHWVQENIAAFGGDPTKVTIWGESAGGFSVGAQLVAYGGRDDGLFRGAISESGVAAGLAPSSVTPESWQPYYDKITATANCSNATDTLACLRAVPVDVLSDIFNSSVTAKAPFSVVIDNDFIIDTGTNLTLNGQFVKVPYLLGTNHDEGTAFGARGINTTMEFLDVVTAAGVDNATAAVIAVVYPNIPEIGIPNTFIGHPSASLEYGLQFKRAAAYGGDLVMQAPRRLTSQSWAKYNTTAYTYVFDIIPNGLNGDVGATHFQEVSFVFHNIAGVGYNNSVAVPPFEGKPESYVQAATLISRSWVSFIVNGDPNYSEMNFIQWPVYTLDAPQNIVFDTNVTCLAYLEPDTFRAEAIAYLSETVLVNVGN</sequence>
<dbReference type="STRING" id="1149755.A0A2J6RB52"/>
<reference evidence="5 6" key="1">
    <citation type="submission" date="2016-04" db="EMBL/GenBank/DDBJ databases">
        <title>A degradative enzymes factory behind the ericoid mycorrhizal symbiosis.</title>
        <authorList>
            <consortium name="DOE Joint Genome Institute"/>
            <person name="Martino E."/>
            <person name="Morin E."/>
            <person name="Grelet G."/>
            <person name="Kuo A."/>
            <person name="Kohler A."/>
            <person name="Daghino S."/>
            <person name="Barry K."/>
            <person name="Choi C."/>
            <person name="Cichocki N."/>
            <person name="Clum A."/>
            <person name="Copeland A."/>
            <person name="Hainaut M."/>
            <person name="Haridas S."/>
            <person name="Labutti K."/>
            <person name="Lindquist E."/>
            <person name="Lipzen A."/>
            <person name="Khouja H.-R."/>
            <person name="Murat C."/>
            <person name="Ohm R."/>
            <person name="Olson A."/>
            <person name="Spatafora J."/>
            <person name="Veneault-Fourrey C."/>
            <person name="Henrissat B."/>
            <person name="Grigoriev I."/>
            <person name="Martin F."/>
            <person name="Perotto S."/>
        </authorList>
    </citation>
    <scope>NUCLEOTIDE SEQUENCE [LARGE SCALE GENOMIC DNA]</scope>
    <source>
        <strain evidence="5 6">F</strain>
    </source>
</reference>
<proteinExistence type="inferred from homology"/>
<dbReference type="InterPro" id="IPR019819">
    <property type="entry name" value="Carboxylesterase_B_CS"/>
</dbReference>
<feature type="signal peptide" evidence="3">
    <location>
        <begin position="1"/>
        <end position="24"/>
    </location>
</feature>
<name>A0A2J6RB52_HYAVF</name>
<evidence type="ECO:0000256" key="3">
    <source>
        <dbReference type="RuleBase" id="RU361235"/>
    </source>
</evidence>